<dbReference type="PROSITE" id="PS51257">
    <property type="entry name" value="PROKAR_LIPOPROTEIN"/>
    <property type="match status" value="1"/>
</dbReference>
<proteinExistence type="predicted"/>
<evidence type="ECO:0008006" key="4">
    <source>
        <dbReference type="Google" id="ProtNLM"/>
    </source>
</evidence>
<organism evidence="2 3">
    <name type="scientific">Aquaticitalea lipolytica</name>
    <dbReference type="NCBI Taxonomy" id="1247562"/>
    <lineage>
        <taxon>Bacteria</taxon>
        <taxon>Pseudomonadati</taxon>
        <taxon>Bacteroidota</taxon>
        <taxon>Flavobacteriia</taxon>
        <taxon>Flavobacteriales</taxon>
        <taxon>Flavobacteriaceae</taxon>
        <taxon>Aquaticitalea</taxon>
    </lineage>
</organism>
<sequence length="281" mass="31408">MKLKYILPVLFLVFALSSCSNDDNDTPEVNEIEGLLKIKDLTNSNHTIELFSSTGAFKTGYNAVSIRVKDIATNTYIENASITWMPIMQMPTMQHSCPYSSVSKALGKDTVYEGYIVYQMTNLDGSGWSLTVNYNINGVDYTVTDTITVMQNENQNVTSFMASDGSRYVIAMIEPKTPKIAINNLKVGLYKMQSMMSFPEVADYTITLDPRMPGMGNHSSPNNTDLSYNIADKMYHGNLSLTMTGYWVLNLKLLNAMDEVLKGEDVTTENAQSSLYLELEF</sequence>
<feature type="chain" id="PRO_5035210236" description="YtkA-like domain-containing protein" evidence="1">
    <location>
        <begin position="21"/>
        <end position="281"/>
    </location>
</feature>
<dbReference type="RefSeq" id="WP_188604643.1">
    <property type="nucleotide sequence ID" value="NZ_BMIC01000001.1"/>
</dbReference>
<gene>
    <name evidence="2" type="ORF">GCM10011531_03770</name>
</gene>
<reference evidence="2 3" key="1">
    <citation type="journal article" date="2014" name="Int. J. Syst. Evol. Microbiol.">
        <title>Complete genome sequence of Corynebacterium casei LMG S-19264T (=DSM 44701T), isolated from a smear-ripened cheese.</title>
        <authorList>
            <consortium name="US DOE Joint Genome Institute (JGI-PGF)"/>
            <person name="Walter F."/>
            <person name="Albersmeier A."/>
            <person name="Kalinowski J."/>
            <person name="Ruckert C."/>
        </authorList>
    </citation>
    <scope>NUCLEOTIDE SEQUENCE [LARGE SCALE GENOMIC DNA]</scope>
    <source>
        <strain evidence="2 3">CGMCC 1.15295</strain>
    </source>
</reference>
<keyword evidence="3" id="KW-1185">Reference proteome</keyword>
<dbReference type="EMBL" id="BMIC01000001">
    <property type="protein sequence ID" value="GFZ77691.1"/>
    <property type="molecule type" value="Genomic_DNA"/>
</dbReference>
<keyword evidence="1" id="KW-0732">Signal</keyword>
<protein>
    <recommendedName>
        <fullName evidence="4">YtkA-like domain-containing protein</fullName>
    </recommendedName>
</protein>
<evidence type="ECO:0000313" key="2">
    <source>
        <dbReference type="EMBL" id="GFZ77691.1"/>
    </source>
</evidence>
<evidence type="ECO:0000256" key="1">
    <source>
        <dbReference type="SAM" id="SignalP"/>
    </source>
</evidence>
<evidence type="ECO:0000313" key="3">
    <source>
        <dbReference type="Proteomes" id="UP000598120"/>
    </source>
</evidence>
<dbReference type="AlphaFoldDB" id="A0A8J2TNF6"/>
<feature type="signal peptide" evidence="1">
    <location>
        <begin position="1"/>
        <end position="20"/>
    </location>
</feature>
<comment type="caution">
    <text evidence="2">The sequence shown here is derived from an EMBL/GenBank/DDBJ whole genome shotgun (WGS) entry which is preliminary data.</text>
</comment>
<name>A0A8J2TNF6_9FLAO</name>
<dbReference type="Proteomes" id="UP000598120">
    <property type="component" value="Unassembled WGS sequence"/>
</dbReference>
<accession>A0A8J2TNF6</accession>